<dbReference type="SUPFAM" id="SSF53098">
    <property type="entry name" value="Ribonuclease H-like"/>
    <property type="match status" value="1"/>
</dbReference>
<dbReference type="InterPro" id="IPR041588">
    <property type="entry name" value="Integrase_H2C2"/>
</dbReference>
<dbReference type="OrthoDB" id="2505288at2759"/>
<evidence type="ECO:0000259" key="2">
    <source>
        <dbReference type="PROSITE" id="PS50994"/>
    </source>
</evidence>
<dbReference type="EMBL" id="AVOT02004493">
    <property type="protein sequence ID" value="MBW0476512.1"/>
    <property type="molecule type" value="Genomic_DNA"/>
</dbReference>
<comment type="caution">
    <text evidence="3">The sequence shown here is derived from an EMBL/GenBank/DDBJ whole genome shotgun (WGS) entry which is preliminary data.</text>
</comment>
<evidence type="ECO:0000256" key="1">
    <source>
        <dbReference type="ARBA" id="ARBA00022884"/>
    </source>
</evidence>
<dbReference type="InterPro" id="IPR036397">
    <property type="entry name" value="RNaseH_sf"/>
</dbReference>
<protein>
    <recommendedName>
        <fullName evidence="2">Integrase catalytic domain-containing protein</fullName>
    </recommendedName>
</protein>
<dbReference type="GO" id="GO:0015074">
    <property type="term" value="P:DNA integration"/>
    <property type="evidence" value="ECO:0007669"/>
    <property type="project" value="InterPro"/>
</dbReference>
<dbReference type="Proteomes" id="UP000765509">
    <property type="component" value="Unassembled WGS sequence"/>
</dbReference>
<dbReference type="AlphaFoldDB" id="A0A9Q3C3L2"/>
<name>A0A9Q3C3L2_9BASI</name>
<proteinExistence type="predicted"/>
<dbReference type="InterPro" id="IPR001584">
    <property type="entry name" value="Integrase_cat-core"/>
</dbReference>
<dbReference type="Gene3D" id="3.30.420.10">
    <property type="entry name" value="Ribonuclease H-like superfamily/Ribonuclease H"/>
    <property type="match status" value="1"/>
</dbReference>
<dbReference type="GO" id="GO:0005634">
    <property type="term" value="C:nucleus"/>
    <property type="evidence" value="ECO:0007669"/>
    <property type="project" value="UniProtKB-ARBA"/>
</dbReference>
<dbReference type="InterPro" id="IPR012337">
    <property type="entry name" value="RNaseH-like_sf"/>
</dbReference>
<keyword evidence="1" id="KW-0694">RNA-binding</keyword>
<dbReference type="GO" id="GO:0003723">
    <property type="term" value="F:RNA binding"/>
    <property type="evidence" value="ECO:0007669"/>
    <property type="project" value="UniProtKB-KW"/>
</dbReference>
<dbReference type="PROSITE" id="PS50994">
    <property type="entry name" value="INTEGRASE"/>
    <property type="match status" value="1"/>
</dbReference>
<evidence type="ECO:0000313" key="3">
    <source>
        <dbReference type="EMBL" id="MBW0476512.1"/>
    </source>
</evidence>
<dbReference type="PANTHER" id="PTHR37984">
    <property type="entry name" value="PROTEIN CBG26694"/>
    <property type="match status" value="1"/>
</dbReference>
<organism evidence="3 4">
    <name type="scientific">Austropuccinia psidii MF-1</name>
    <dbReference type="NCBI Taxonomy" id="1389203"/>
    <lineage>
        <taxon>Eukaryota</taxon>
        <taxon>Fungi</taxon>
        <taxon>Dikarya</taxon>
        <taxon>Basidiomycota</taxon>
        <taxon>Pucciniomycotina</taxon>
        <taxon>Pucciniomycetes</taxon>
        <taxon>Pucciniales</taxon>
        <taxon>Sphaerophragmiaceae</taxon>
        <taxon>Austropuccinia</taxon>
    </lineage>
</organism>
<dbReference type="Pfam" id="PF17921">
    <property type="entry name" value="Integrase_H2C2"/>
    <property type="match status" value="1"/>
</dbReference>
<keyword evidence="4" id="KW-1185">Reference proteome</keyword>
<reference evidence="3" key="1">
    <citation type="submission" date="2021-03" db="EMBL/GenBank/DDBJ databases">
        <title>Draft genome sequence of rust myrtle Austropuccinia psidii MF-1, a brazilian biotype.</title>
        <authorList>
            <person name="Quecine M.C."/>
            <person name="Pachon D.M.R."/>
            <person name="Bonatelli M.L."/>
            <person name="Correr F.H."/>
            <person name="Franceschini L.M."/>
            <person name="Leite T.F."/>
            <person name="Margarido G.R.A."/>
            <person name="Almeida C.A."/>
            <person name="Ferrarezi J.A."/>
            <person name="Labate C.A."/>
        </authorList>
    </citation>
    <scope>NUCLEOTIDE SEQUENCE</scope>
    <source>
        <strain evidence="3">MF-1</strain>
    </source>
</reference>
<accession>A0A9Q3C3L2</accession>
<sequence length="369" mass="43264">MNYQKIIKKDEIQTSKFLAFKVDSFSNFIDSINKVLWQDSQFRSILHYLSKDKSVQHYSLDSSSQLLLFEDWVVPNDPTSQLSILQKCHDSPLTGSPSQEKTLKLDKWDFNLSGMPQFIKDYVSSCQKFSRNKNIPHKNFVLLKPFQIPNAPWIFLSMDFITQFALSNSFDSILVIVDRFSKIKVFIPKMPSMTSLDLAYLFIKNIFSKHGLPSRILSDRGSLFVSSFWTNIYQQLNISRELSTSYHAETDEKTERLIQILEHYFCIYVCYHQDYWNTWLPLSEFAYNNSDHYSTKKSPFWTVYGRDPPFYSAHITQYTPSGKSSTKIQSEQEDFKRELEVSINRLKRYADKSRAIPPFFNLGDLVFLS</sequence>
<dbReference type="Gene3D" id="1.10.340.70">
    <property type="match status" value="1"/>
</dbReference>
<dbReference type="InterPro" id="IPR050951">
    <property type="entry name" value="Retrovirus_Pol_polyprotein"/>
</dbReference>
<feature type="domain" description="Integrase catalytic" evidence="2">
    <location>
        <begin position="148"/>
        <end position="307"/>
    </location>
</feature>
<dbReference type="PANTHER" id="PTHR37984:SF15">
    <property type="entry name" value="INTEGRASE CATALYTIC DOMAIN-CONTAINING PROTEIN"/>
    <property type="match status" value="1"/>
</dbReference>
<evidence type="ECO:0000313" key="4">
    <source>
        <dbReference type="Proteomes" id="UP000765509"/>
    </source>
</evidence>
<gene>
    <name evidence="3" type="ORF">O181_016227</name>
</gene>